<sequence length="64" mass="6036">MGRLAAFLSGVVASAPAAGEPEGAGTPAAAETAAAAPPRSAPSPEQTGDVSMGALRPAPVPRVA</sequence>
<comment type="caution">
    <text evidence="2">The sequence shown here is derived from an EMBL/GenBank/DDBJ whole genome shotgun (WGS) entry which is preliminary data.</text>
</comment>
<gene>
    <name evidence="2" type="ORF">Ani05nite_09520</name>
</gene>
<evidence type="ECO:0000313" key="2">
    <source>
        <dbReference type="EMBL" id="GIE47418.1"/>
    </source>
</evidence>
<organism evidence="2 3">
    <name type="scientific">Actinoplanes nipponensis</name>
    <dbReference type="NCBI Taxonomy" id="135950"/>
    <lineage>
        <taxon>Bacteria</taxon>
        <taxon>Bacillati</taxon>
        <taxon>Actinomycetota</taxon>
        <taxon>Actinomycetes</taxon>
        <taxon>Micromonosporales</taxon>
        <taxon>Micromonosporaceae</taxon>
        <taxon>Actinoplanes</taxon>
    </lineage>
</organism>
<keyword evidence="3" id="KW-1185">Reference proteome</keyword>
<protein>
    <submittedName>
        <fullName evidence="2">Uncharacterized protein</fullName>
    </submittedName>
</protein>
<feature type="compositionally biased region" description="Low complexity" evidence="1">
    <location>
        <begin position="16"/>
        <end position="45"/>
    </location>
</feature>
<reference evidence="2" key="1">
    <citation type="submission" date="2021-01" db="EMBL/GenBank/DDBJ databases">
        <title>Whole genome shotgun sequence of Actinoplanes nipponensis NBRC 14063.</title>
        <authorList>
            <person name="Komaki H."/>
            <person name="Tamura T."/>
        </authorList>
    </citation>
    <scope>NUCLEOTIDE SEQUENCE</scope>
    <source>
        <strain evidence="2">NBRC 14063</strain>
    </source>
</reference>
<proteinExistence type="predicted"/>
<name>A0A919MMH5_9ACTN</name>
<feature type="region of interest" description="Disordered" evidence="1">
    <location>
        <begin position="16"/>
        <end position="64"/>
    </location>
</feature>
<dbReference type="RefSeq" id="WP_203765456.1">
    <property type="nucleotide sequence ID" value="NZ_BAAAYJ010000076.1"/>
</dbReference>
<dbReference type="AlphaFoldDB" id="A0A919MMH5"/>
<evidence type="ECO:0000256" key="1">
    <source>
        <dbReference type="SAM" id="MobiDB-lite"/>
    </source>
</evidence>
<accession>A0A919MMH5</accession>
<evidence type="ECO:0000313" key="3">
    <source>
        <dbReference type="Proteomes" id="UP000647172"/>
    </source>
</evidence>
<dbReference type="EMBL" id="BOMQ01000011">
    <property type="protein sequence ID" value="GIE47418.1"/>
    <property type="molecule type" value="Genomic_DNA"/>
</dbReference>
<dbReference type="Proteomes" id="UP000647172">
    <property type="component" value="Unassembled WGS sequence"/>
</dbReference>